<keyword evidence="2" id="KW-1185">Reference proteome</keyword>
<dbReference type="EMBL" id="JARK01001520">
    <property type="protein sequence ID" value="EYB93247.1"/>
    <property type="molecule type" value="Genomic_DNA"/>
</dbReference>
<reference evidence="2" key="1">
    <citation type="journal article" date="2015" name="Nat. Genet.">
        <title>The genome and transcriptome of the zoonotic hookworm Ancylostoma ceylanicum identify infection-specific gene families.</title>
        <authorList>
            <person name="Schwarz E.M."/>
            <person name="Hu Y."/>
            <person name="Antoshechkin I."/>
            <person name="Miller M.M."/>
            <person name="Sternberg P.W."/>
            <person name="Aroian R.V."/>
        </authorList>
    </citation>
    <scope>NUCLEOTIDE SEQUENCE</scope>
    <source>
        <strain evidence="2">HY135</strain>
    </source>
</reference>
<dbReference type="OrthoDB" id="412793at2759"/>
<dbReference type="STRING" id="53326.A0A016SS98"/>
<dbReference type="AlphaFoldDB" id="A0A016SS98"/>
<gene>
    <name evidence="1" type="primary">Acey_s0184.g973</name>
    <name evidence="1" type="ORF">Y032_0184g973</name>
</gene>
<protein>
    <submittedName>
        <fullName evidence="1">Uncharacterized protein</fullName>
    </submittedName>
</protein>
<comment type="caution">
    <text evidence="1">The sequence shown here is derived from an EMBL/GenBank/DDBJ whole genome shotgun (WGS) entry which is preliminary data.</text>
</comment>
<proteinExistence type="predicted"/>
<name>A0A016SS98_9BILA</name>
<organism evidence="1 2">
    <name type="scientific">Ancylostoma ceylanicum</name>
    <dbReference type="NCBI Taxonomy" id="53326"/>
    <lineage>
        <taxon>Eukaryota</taxon>
        <taxon>Metazoa</taxon>
        <taxon>Ecdysozoa</taxon>
        <taxon>Nematoda</taxon>
        <taxon>Chromadorea</taxon>
        <taxon>Rhabditida</taxon>
        <taxon>Rhabditina</taxon>
        <taxon>Rhabditomorpha</taxon>
        <taxon>Strongyloidea</taxon>
        <taxon>Ancylostomatidae</taxon>
        <taxon>Ancylostomatinae</taxon>
        <taxon>Ancylostoma</taxon>
    </lineage>
</organism>
<evidence type="ECO:0000313" key="1">
    <source>
        <dbReference type="EMBL" id="EYB93247.1"/>
    </source>
</evidence>
<evidence type="ECO:0000313" key="2">
    <source>
        <dbReference type="Proteomes" id="UP000024635"/>
    </source>
</evidence>
<dbReference type="Proteomes" id="UP000024635">
    <property type="component" value="Unassembled WGS sequence"/>
</dbReference>
<accession>A0A016SS98</accession>
<sequence length="242" mass="28650">MRGADCGSDHHLVLAKVQLRLKKSERKSIPLNRRDWTQLADPTCRQQFEIELRNRFEVLAEPLNADEAAEQLAGVTTDCASTVCPIMRKRTQTWISNESLEMMDLRKKYKCTDIVCYRELHHAVRRRLKQERKEHWDNVASEIERAASKNEYRTLYRTLRRLRGHYKTVARCIKKTNGDYVKTTAECLSRWWEHFQELYNRPVPEIILPNPPNFQYTNKSISTEPPDIEEIRSAVSREICWM</sequence>